<dbReference type="RefSeq" id="WP_137327220.1">
    <property type="nucleotide sequence ID" value="NZ_CP040058.1"/>
</dbReference>
<evidence type="ECO:0000313" key="6">
    <source>
        <dbReference type="Proteomes" id="UP000298653"/>
    </source>
</evidence>
<keyword evidence="1" id="KW-0805">Transcription regulation</keyword>
<dbReference type="PRINTS" id="PR00032">
    <property type="entry name" value="HTHARAC"/>
</dbReference>
<dbReference type="Gene3D" id="1.10.10.60">
    <property type="entry name" value="Homeodomain-like"/>
    <property type="match status" value="2"/>
</dbReference>
<keyword evidence="3" id="KW-0804">Transcription</keyword>
<gene>
    <name evidence="5" type="ORF">AR1Y2_0105</name>
</gene>
<evidence type="ECO:0000313" key="5">
    <source>
        <dbReference type="EMBL" id="QCP33559.1"/>
    </source>
</evidence>
<dbReference type="Pfam" id="PF12833">
    <property type="entry name" value="HTH_18"/>
    <property type="match status" value="1"/>
</dbReference>
<organism evidence="5 6">
    <name type="scientific">Anaerostipes rhamnosivorans</name>
    <dbReference type="NCBI Taxonomy" id="1229621"/>
    <lineage>
        <taxon>Bacteria</taxon>
        <taxon>Bacillati</taxon>
        <taxon>Bacillota</taxon>
        <taxon>Clostridia</taxon>
        <taxon>Lachnospirales</taxon>
        <taxon>Lachnospiraceae</taxon>
        <taxon>Anaerostipes</taxon>
    </lineage>
</organism>
<dbReference type="Proteomes" id="UP000298653">
    <property type="component" value="Chromosome"/>
</dbReference>
<keyword evidence="2" id="KW-0238">DNA-binding</keyword>
<dbReference type="InterPro" id="IPR009057">
    <property type="entry name" value="Homeodomain-like_sf"/>
</dbReference>
<dbReference type="OrthoDB" id="9772607at2"/>
<keyword evidence="6" id="KW-1185">Reference proteome</keyword>
<dbReference type="GO" id="GO:0003700">
    <property type="term" value="F:DNA-binding transcription factor activity"/>
    <property type="evidence" value="ECO:0007669"/>
    <property type="project" value="InterPro"/>
</dbReference>
<evidence type="ECO:0000259" key="4">
    <source>
        <dbReference type="PROSITE" id="PS01124"/>
    </source>
</evidence>
<dbReference type="EMBL" id="CP040058">
    <property type="protein sequence ID" value="QCP33559.1"/>
    <property type="molecule type" value="Genomic_DNA"/>
</dbReference>
<evidence type="ECO:0000256" key="2">
    <source>
        <dbReference type="ARBA" id="ARBA00023125"/>
    </source>
</evidence>
<dbReference type="AlphaFoldDB" id="A0A4P8IEH1"/>
<reference evidence="5 6" key="1">
    <citation type="submission" date="2019-05" db="EMBL/GenBank/DDBJ databases">
        <title>Complete genome sequencing of Anaerostipes rhamnosivorans.</title>
        <authorList>
            <person name="Bui T.P.N."/>
            <person name="de Vos W.M."/>
        </authorList>
    </citation>
    <scope>NUCLEOTIDE SEQUENCE [LARGE SCALE GENOMIC DNA]</scope>
    <source>
        <strain evidence="5 6">1y2</strain>
    </source>
</reference>
<dbReference type="PANTHER" id="PTHR47893:SF1">
    <property type="entry name" value="REGULATORY PROTEIN PCHR"/>
    <property type="match status" value="1"/>
</dbReference>
<dbReference type="SUPFAM" id="SSF46689">
    <property type="entry name" value="Homeodomain-like"/>
    <property type="match status" value="1"/>
</dbReference>
<proteinExistence type="predicted"/>
<evidence type="ECO:0000256" key="3">
    <source>
        <dbReference type="ARBA" id="ARBA00023163"/>
    </source>
</evidence>
<dbReference type="PANTHER" id="PTHR47893">
    <property type="entry name" value="REGULATORY PROTEIN PCHR"/>
    <property type="match status" value="1"/>
</dbReference>
<feature type="domain" description="HTH araC/xylS-type" evidence="4">
    <location>
        <begin position="234"/>
        <end position="332"/>
    </location>
</feature>
<dbReference type="PROSITE" id="PS01124">
    <property type="entry name" value="HTH_ARAC_FAMILY_2"/>
    <property type="match status" value="1"/>
</dbReference>
<evidence type="ECO:0000256" key="1">
    <source>
        <dbReference type="ARBA" id="ARBA00023015"/>
    </source>
</evidence>
<accession>A0A4P8IEH1</accession>
<protein>
    <submittedName>
        <fullName evidence="5">Transcriptional regulator, AraC family</fullName>
    </submittedName>
</protein>
<dbReference type="KEGG" id="arf:AR1Y2_0105"/>
<sequence length="333" mass="37917">MTITSSKAFREEVLNQLSFQPSSHGHCTLYQNVSAPENGYFLFYSRPGYYELGIADYTIPKDFQIQFDNPESLLRFGTVYKGSTKFQLKNQQVSSFTPSSFFVAEKNLKGKQAWHKGQHFHGTEITVHKAFLDEIVSVPFPDSLSLSDFKQNHTYRYLPHTVISVIHQLNSLSVSGRLSPLFLESKILECIALLTEEVKKPKDNMFQHQLDFGLIQIGKKRSFRLTASDILAIQKAHDILTEQAVHPPTIEELSKKVFLNQQKLKAGFAKHYHMTIGEYTSSLRMAMAAGLLSATDLSVSEIAKRTGYRYSGNFSKKFKSYYGVSPLEYRRSQ</sequence>
<name>A0A4P8IEH1_9FIRM</name>
<dbReference type="InterPro" id="IPR018060">
    <property type="entry name" value="HTH_AraC"/>
</dbReference>
<dbReference type="GO" id="GO:0043565">
    <property type="term" value="F:sequence-specific DNA binding"/>
    <property type="evidence" value="ECO:0007669"/>
    <property type="project" value="InterPro"/>
</dbReference>
<dbReference type="InterPro" id="IPR053142">
    <property type="entry name" value="PchR_regulatory_protein"/>
</dbReference>
<dbReference type="SMART" id="SM00342">
    <property type="entry name" value="HTH_ARAC"/>
    <property type="match status" value="1"/>
</dbReference>
<dbReference type="InterPro" id="IPR020449">
    <property type="entry name" value="Tscrpt_reg_AraC-type_HTH"/>
</dbReference>